<protein>
    <submittedName>
        <fullName evidence="1">Uncharacterized protein</fullName>
    </submittedName>
</protein>
<evidence type="ECO:0000313" key="2">
    <source>
        <dbReference type="Proteomes" id="UP001341840"/>
    </source>
</evidence>
<keyword evidence="2" id="KW-1185">Reference proteome</keyword>
<name>A0ABU6RXZ3_9FABA</name>
<evidence type="ECO:0000313" key="1">
    <source>
        <dbReference type="EMBL" id="MED6129011.1"/>
    </source>
</evidence>
<gene>
    <name evidence="1" type="ORF">PIB30_103546</name>
</gene>
<feature type="non-terminal residue" evidence="1">
    <location>
        <position position="62"/>
    </location>
</feature>
<reference evidence="1 2" key="1">
    <citation type="journal article" date="2023" name="Plants (Basel)">
        <title>Bridging the Gap: Combining Genomics and Transcriptomics Approaches to Understand Stylosanthes scabra, an Orphan Legume from the Brazilian Caatinga.</title>
        <authorList>
            <person name="Ferreira-Neto J.R.C."/>
            <person name="da Silva M.D."/>
            <person name="Binneck E."/>
            <person name="de Melo N.F."/>
            <person name="da Silva R.H."/>
            <person name="de Melo A.L.T.M."/>
            <person name="Pandolfi V."/>
            <person name="Bustamante F.O."/>
            <person name="Brasileiro-Vidal A.C."/>
            <person name="Benko-Iseppon A.M."/>
        </authorList>
    </citation>
    <scope>NUCLEOTIDE SEQUENCE [LARGE SCALE GENOMIC DNA]</scope>
    <source>
        <tissue evidence="1">Leaves</tissue>
    </source>
</reference>
<accession>A0ABU6RXZ3</accession>
<organism evidence="1 2">
    <name type="scientific">Stylosanthes scabra</name>
    <dbReference type="NCBI Taxonomy" id="79078"/>
    <lineage>
        <taxon>Eukaryota</taxon>
        <taxon>Viridiplantae</taxon>
        <taxon>Streptophyta</taxon>
        <taxon>Embryophyta</taxon>
        <taxon>Tracheophyta</taxon>
        <taxon>Spermatophyta</taxon>
        <taxon>Magnoliopsida</taxon>
        <taxon>eudicotyledons</taxon>
        <taxon>Gunneridae</taxon>
        <taxon>Pentapetalae</taxon>
        <taxon>rosids</taxon>
        <taxon>fabids</taxon>
        <taxon>Fabales</taxon>
        <taxon>Fabaceae</taxon>
        <taxon>Papilionoideae</taxon>
        <taxon>50 kb inversion clade</taxon>
        <taxon>dalbergioids sensu lato</taxon>
        <taxon>Dalbergieae</taxon>
        <taxon>Pterocarpus clade</taxon>
        <taxon>Stylosanthes</taxon>
    </lineage>
</organism>
<sequence length="62" mass="7096">MPEEIPPKSRIKTGKPRFMNHTKTHVCKQSGPKVGHVIWSPWSMGNMWLKNLLGIITSRSIQ</sequence>
<comment type="caution">
    <text evidence="1">The sequence shown here is derived from an EMBL/GenBank/DDBJ whole genome shotgun (WGS) entry which is preliminary data.</text>
</comment>
<dbReference type="Proteomes" id="UP001341840">
    <property type="component" value="Unassembled WGS sequence"/>
</dbReference>
<proteinExistence type="predicted"/>
<dbReference type="EMBL" id="JASCZI010033595">
    <property type="protein sequence ID" value="MED6129011.1"/>
    <property type="molecule type" value="Genomic_DNA"/>
</dbReference>